<dbReference type="GO" id="GO:0016887">
    <property type="term" value="F:ATP hydrolysis activity"/>
    <property type="evidence" value="ECO:0007669"/>
    <property type="project" value="InterPro"/>
</dbReference>
<dbReference type="Gene3D" id="3.40.50.1000">
    <property type="entry name" value="HAD superfamily/HAD-like"/>
    <property type="match status" value="1"/>
</dbReference>
<dbReference type="PANTHER" id="PTHR43520:SF8">
    <property type="entry name" value="P-TYPE CU(+) TRANSPORTER"/>
    <property type="match status" value="1"/>
</dbReference>
<organism evidence="13 14">
    <name type="scientific">Candidatus Berkelbacteria bacterium Licking1014_96</name>
    <dbReference type="NCBI Taxonomy" id="2017149"/>
    <lineage>
        <taxon>Bacteria</taxon>
        <taxon>Candidatus Berkelbacteria</taxon>
    </lineage>
</organism>
<dbReference type="InterPro" id="IPR006121">
    <property type="entry name" value="HMA_dom"/>
</dbReference>
<dbReference type="PROSITE" id="PS01047">
    <property type="entry name" value="HMA_1"/>
    <property type="match status" value="1"/>
</dbReference>
<dbReference type="InterPro" id="IPR036412">
    <property type="entry name" value="HAD-like_sf"/>
</dbReference>
<evidence type="ECO:0000256" key="11">
    <source>
        <dbReference type="SAM" id="MobiDB-lite"/>
    </source>
</evidence>
<dbReference type="Gene3D" id="3.30.70.100">
    <property type="match status" value="1"/>
</dbReference>
<dbReference type="NCBIfam" id="TIGR01511">
    <property type="entry name" value="ATPase-IB1_Cu"/>
    <property type="match status" value="1"/>
</dbReference>
<evidence type="ECO:0000256" key="7">
    <source>
        <dbReference type="ARBA" id="ARBA00022967"/>
    </source>
</evidence>
<dbReference type="SUPFAM" id="SSF81665">
    <property type="entry name" value="Calcium ATPase, transmembrane domain M"/>
    <property type="match status" value="1"/>
</dbReference>
<dbReference type="InterPro" id="IPR018303">
    <property type="entry name" value="ATPase_P-typ_P_site"/>
</dbReference>
<evidence type="ECO:0000313" key="14">
    <source>
        <dbReference type="Proteomes" id="UP000318296"/>
    </source>
</evidence>
<dbReference type="CDD" id="cd02094">
    <property type="entry name" value="P-type_ATPase_Cu-like"/>
    <property type="match status" value="1"/>
</dbReference>
<dbReference type="InterPro" id="IPR023214">
    <property type="entry name" value="HAD_sf"/>
</dbReference>
<dbReference type="SFLD" id="SFLDS00003">
    <property type="entry name" value="Haloacid_Dehalogenase"/>
    <property type="match status" value="1"/>
</dbReference>
<dbReference type="Pfam" id="PF00122">
    <property type="entry name" value="E1-E2_ATPase"/>
    <property type="match status" value="1"/>
</dbReference>
<feature type="domain" description="HMA" evidence="12">
    <location>
        <begin position="4"/>
        <end position="70"/>
    </location>
</feature>
<dbReference type="PROSITE" id="PS01229">
    <property type="entry name" value="COF_2"/>
    <property type="match status" value="1"/>
</dbReference>
<dbReference type="InterPro" id="IPR044492">
    <property type="entry name" value="P_typ_ATPase_HD_dom"/>
</dbReference>
<evidence type="ECO:0000256" key="3">
    <source>
        <dbReference type="ARBA" id="ARBA00022692"/>
    </source>
</evidence>
<proteinExistence type="inferred from homology"/>
<feature type="transmembrane region" description="Helical" evidence="10">
    <location>
        <begin position="211"/>
        <end position="229"/>
    </location>
</feature>
<dbReference type="InterPro" id="IPR023299">
    <property type="entry name" value="ATPase_P-typ_cyto_dom_N"/>
</dbReference>
<dbReference type="SFLD" id="SFLDG00002">
    <property type="entry name" value="C1.7:_P-type_atpase_like"/>
    <property type="match status" value="1"/>
</dbReference>
<keyword evidence="4 10" id="KW-0479">Metal-binding</keyword>
<feature type="transmembrane region" description="Helical" evidence="10">
    <location>
        <begin position="147"/>
        <end position="168"/>
    </location>
</feature>
<dbReference type="Pfam" id="PF00702">
    <property type="entry name" value="Hydrolase"/>
    <property type="match status" value="1"/>
</dbReference>
<comment type="similarity">
    <text evidence="2 10">Belongs to the cation transport ATPase (P-type) (TC 3.A.3) family. Type IB subfamily.</text>
</comment>
<dbReference type="InterPro" id="IPR027256">
    <property type="entry name" value="P-typ_ATPase_IB"/>
</dbReference>
<dbReference type="SUPFAM" id="SSF55008">
    <property type="entry name" value="HMA, heavy metal-associated domain"/>
    <property type="match status" value="1"/>
</dbReference>
<feature type="transmembrane region" description="Helical" evidence="10">
    <location>
        <begin position="431"/>
        <end position="451"/>
    </location>
</feature>
<dbReference type="Gene3D" id="2.70.150.10">
    <property type="entry name" value="Calcium-transporting ATPase, cytoplasmic transduction domain A"/>
    <property type="match status" value="1"/>
</dbReference>
<feature type="region of interest" description="Disordered" evidence="11">
    <location>
        <begin position="261"/>
        <end position="291"/>
    </location>
</feature>
<evidence type="ECO:0000256" key="8">
    <source>
        <dbReference type="ARBA" id="ARBA00022989"/>
    </source>
</evidence>
<keyword evidence="7" id="KW-1278">Translocase</keyword>
<feature type="transmembrane region" description="Helical" evidence="10">
    <location>
        <begin position="802"/>
        <end position="821"/>
    </location>
</feature>
<comment type="caution">
    <text evidence="13">The sequence shown here is derived from an EMBL/GenBank/DDBJ whole genome shotgun (WGS) entry which is preliminary data.</text>
</comment>
<dbReference type="PRINTS" id="PR00119">
    <property type="entry name" value="CATATPASE"/>
</dbReference>
<dbReference type="AlphaFoldDB" id="A0A554LHL4"/>
<dbReference type="SFLD" id="SFLDF00027">
    <property type="entry name" value="p-type_atpase"/>
    <property type="match status" value="1"/>
</dbReference>
<feature type="transmembrane region" description="Helical" evidence="10">
    <location>
        <begin position="774"/>
        <end position="796"/>
    </location>
</feature>
<evidence type="ECO:0000256" key="10">
    <source>
        <dbReference type="RuleBase" id="RU362081"/>
    </source>
</evidence>
<dbReference type="InterPro" id="IPR059000">
    <property type="entry name" value="ATPase_P-type_domA"/>
</dbReference>
<dbReference type="GO" id="GO:0043682">
    <property type="term" value="F:P-type divalent copper transporter activity"/>
    <property type="evidence" value="ECO:0007669"/>
    <property type="project" value="TreeGrafter"/>
</dbReference>
<dbReference type="FunFam" id="3.30.70.100:FF:000005">
    <property type="entry name" value="Copper-exporting P-type ATPase A"/>
    <property type="match status" value="1"/>
</dbReference>
<feature type="transmembrane region" description="Helical" evidence="10">
    <location>
        <begin position="180"/>
        <end position="199"/>
    </location>
</feature>
<evidence type="ECO:0000259" key="12">
    <source>
        <dbReference type="PROSITE" id="PS50846"/>
    </source>
</evidence>
<dbReference type="PROSITE" id="PS50846">
    <property type="entry name" value="HMA_2"/>
    <property type="match status" value="1"/>
</dbReference>
<dbReference type="InterPro" id="IPR017969">
    <property type="entry name" value="Heavy-metal-associated_CS"/>
</dbReference>
<dbReference type="Pfam" id="PF00403">
    <property type="entry name" value="HMA"/>
    <property type="match status" value="1"/>
</dbReference>
<dbReference type="PROSITE" id="PS00154">
    <property type="entry name" value="ATPASE_E1_E2"/>
    <property type="match status" value="1"/>
</dbReference>
<dbReference type="EMBL" id="VMGH01000011">
    <property type="protein sequence ID" value="TSC92169.1"/>
    <property type="molecule type" value="Genomic_DNA"/>
</dbReference>
<dbReference type="GO" id="GO:0005507">
    <property type="term" value="F:copper ion binding"/>
    <property type="evidence" value="ECO:0007669"/>
    <property type="project" value="TreeGrafter"/>
</dbReference>
<keyword evidence="6 10" id="KW-0067">ATP-binding</keyword>
<evidence type="ECO:0000256" key="2">
    <source>
        <dbReference type="ARBA" id="ARBA00006024"/>
    </source>
</evidence>
<dbReference type="InterPro" id="IPR008250">
    <property type="entry name" value="ATPase_P-typ_transduc_dom_A_sf"/>
</dbReference>
<evidence type="ECO:0000313" key="13">
    <source>
        <dbReference type="EMBL" id="TSC92169.1"/>
    </source>
</evidence>
<dbReference type="SUPFAM" id="SSF81653">
    <property type="entry name" value="Calcium ATPase, transduction domain A"/>
    <property type="match status" value="1"/>
</dbReference>
<evidence type="ECO:0000256" key="6">
    <source>
        <dbReference type="ARBA" id="ARBA00022840"/>
    </source>
</evidence>
<evidence type="ECO:0000256" key="9">
    <source>
        <dbReference type="ARBA" id="ARBA00023136"/>
    </source>
</evidence>
<dbReference type="PANTHER" id="PTHR43520">
    <property type="entry name" value="ATP7, ISOFORM B"/>
    <property type="match status" value="1"/>
</dbReference>
<dbReference type="GO" id="GO:0055070">
    <property type="term" value="P:copper ion homeostasis"/>
    <property type="evidence" value="ECO:0007669"/>
    <property type="project" value="TreeGrafter"/>
</dbReference>
<dbReference type="SUPFAM" id="SSF56784">
    <property type="entry name" value="HAD-like"/>
    <property type="match status" value="1"/>
</dbReference>
<keyword evidence="3 10" id="KW-0812">Transmembrane</keyword>
<feature type="transmembrane region" description="Helical" evidence="10">
    <location>
        <begin position="114"/>
        <end position="135"/>
    </location>
</feature>
<keyword evidence="5 10" id="KW-0547">Nucleotide-binding</keyword>
<dbReference type="GO" id="GO:0005886">
    <property type="term" value="C:plasma membrane"/>
    <property type="evidence" value="ECO:0007669"/>
    <property type="project" value="UniProtKB-SubCell"/>
</dbReference>
<dbReference type="InterPro" id="IPR036163">
    <property type="entry name" value="HMA_dom_sf"/>
</dbReference>
<dbReference type="GO" id="GO:0005524">
    <property type="term" value="F:ATP binding"/>
    <property type="evidence" value="ECO:0007669"/>
    <property type="project" value="UniProtKB-UniRule"/>
</dbReference>
<reference evidence="13 14" key="1">
    <citation type="submission" date="2017-07" db="EMBL/GenBank/DDBJ databases">
        <title>Mechanisms for carbon and nitrogen cycling indicate functional differentiation within the Candidate Phyla Radiation.</title>
        <authorList>
            <person name="Danczak R.E."/>
            <person name="Johnston M.D."/>
            <person name="Kenah C."/>
            <person name="Slattery M."/>
            <person name="Wrighton K.C."/>
            <person name="Wilkins M.J."/>
        </authorList>
    </citation>
    <scope>NUCLEOTIDE SEQUENCE [LARGE SCALE GENOMIC DNA]</scope>
    <source>
        <strain evidence="13">Licking1014_96</strain>
    </source>
</reference>
<keyword evidence="9 10" id="KW-0472">Membrane</keyword>
<dbReference type="CDD" id="cd00371">
    <property type="entry name" value="HMA"/>
    <property type="match status" value="1"/>
</dbReference>
<feature type="transmembrane region" description="Helical" evidence="10">
    <location>
        <begin position="403"/>
        <end position="425"/>
    </location>
</feature>
<protein>
    <submittedName>
        <fullName evidence="13">Cu2+-exporting ATPase</fullName>
    </submittedName>
</protein>
<keyword evidence="8 10" id="KW-1133">Transmembrane helix</keyword>
<evidence type="ECO:0000256" key="4">
    <source>
        <dbReference type="ARBA" id="ARBA00022723"/>
    </source>
</evidence>
<dbReference type="NCBIfam" id="TIGR01494">
    <property type="entry name" value="ATPase_P-type"/>
    <property type="match status" value="2"/>
</dbReference>
<keyword evidence="10" id="KW-1003">Cell membrane</keyword>
<dbReference type="NCBIfam" id="TIGR01525">
    <property type="entry name" value="ATPase-IB_hvy"/>
    <property type="match status" value="1"/>
</dbReference>
<name>A0A554LHL4_9BACT</name>
<sequence>MNNKKTIINISGMHCNSCAVNIEYDLRKTKGVKSANVNYATEKAHIEYDPQGTNIEQIKKVVHKAGYKAMEADAMSAQGGSASGGEDMDKHEHEIFPQNKKMEHHEIHILRNRFLISLIFALPIIYMVMGEMIGLPIPELLEKFGTIMQLILATIVIAASFPIWTSGFKGLLRLRPNMDSLIFVGTAAAYFYSLAITISSWLNPTSMMPKLYFESAVFILVFISLGKYLEATTKGKTSEAIKKLMGLAPKTATVLREIQNPKPVSSEAERSQIPKNNQISAIGGSASGGQNSKFKNEYEEIEMPISEVEVGDIVLVKPGEKIPVDGQVIEGYSSVDEKAITGESIPVEKKVEDEVIGATINKTGVLKFKATKIGKDTMLAQIIKIVEDAMGSKAPIQLLADKVSLYFVPTVIVLAALAFIIWLIVGLGFAFALTIFVAVLIIACPCALGLATPTAVMMGSGLAAKHGILIKSADALEKAQKINEVIFDKTGTLTKGEPAVIDIVSMTEILNSKSEILNKSKIINSKFQILQIAASVEKNSEHPLAQAVVKKAKEKSIEFLNARDFEALPGKGVKAMVNESNILLGTRKLMSDNGIKTSKIEEKIRELEHQGKTTIILSIDQEIAGLISIADTLKEHSKEAVDTLHKMGIKVAIISGDNQRVADAIAKKLGIDEVYAEVLPADKAKIIKKIQSGKFRISDFGFRNSTTRRVVAMVGDGINDAPALAQADLGIALGSGTDVAVETGEIVLIKDDLRDVIIAIDVSKFTLRKIKQNLFWAFIYNIIGIPLAAGVLYPFIGLLLNPSIAALAMAFSSVSVVLNSLSMKFYNRNERGN</sequence>
<evidence type="ECO:0000256" key="5">
    <source>
        <dbReference type="ARBA" id="ARBA00022741"/>
    </source>
</evidence>
<dbReference type="InterPro" id="IPR001757">
    <property type="entry name" value="P_typ_ATPase"/>
</dbReference>
<feature type="compositionally biased region" description="Low complexity" evidence="11">
    <location>
        <begin position="277"/>
        <end position="291"/>
    </location>
</feature>
<dbReference type="Gene3D" id="3.40.1110.10">
    <property type="entry name" value="Calcium-transporting ATPase, cytoplasmic domain N"/>
    <property type="match status" value="2"/>
</dbReference>
<accession>A0A554LHL4</accession>
<dbReference type="GO" id="GO:0012505">
    <property type="term" value="C:endomembrane system"/>
    <property type="evidence" value="ECO:0007669"/>
    <property type="project" value="UniProtKB-SubCell"/>
</dbReference>
<gene>
    <name evidence="13" type="ORF">CEN92_82</name>
</gene>
<dbReference type="Proteomes" id="UP000318296">
    <property type="component" value="Unassembled WGS sequence"/>
</dbReference>
<dbReference type="InterPro" id="IPR023298">
    <property type="entry name" value="ATPase_P-typ_TM_dom_sf"/>
</dbReference>
<comment type="subcellular location">
    <subcellularLocation>
        <location evidence="10">Cell membrane</location>
    </subcellularLocation>
    <subcellularLocation>
        <location evidence="1">Endomembrane system</location>
        <topology evidence="1">Multi-pass membrane protein</topology>
    </subcellularLocation>
</comment>
<evidence type="ECO:0000256" key="1">
    <source>
        <dbReference type="ARBA" id="ARBA00004127"/>
    </source>
</evidence>